<feature type="binding site" evidence="11">
    <location>
        <position position="389"/>
    </location>
    <ligand>
        <name>[4Fe-4S] cluster</name>
        <dbReference type="ChEBI" id="CHEBI:49883"/>
    </ligand>
</feature>
<dbReference type="PANTHER" id="PTHR10537:SF3">
    <property type="entry name" value="DNA PRIMASE LARGE SUBUNIT"/>
    <property type="match status" value="1"/>
</dbReference>
<protein>
    <recommendedName>
        <fullName evidence="2 10">DNA primase large subunit</fullName>
    </recommendedName>
</protein>
<dbReference type="PANTHER" id="PTHR10537">
    <property type="entry name" value="DNA PRIMASE LARGE SUBUNIT"/>
    <property type="match status" value="1"/>
</dbReference>
<dbReference type="EMBL" id="JBDJPC010000003">
    <property type="protein sequence ID" value="KAL1508896.1"/>
    <property type="molecule type" value="Genomic_DNA"/>
</dbReference>
<dbReference type="InterPro" id="IPR058560">
    <property type="entry name" value="DNA_primase_C"/>
</dbReference>
<dbReference type="Pfam" id="PF26466">
    <property type="entry name" value="DNA_primase_lrg_N"/>
    <property type="match status" value="1"/>
</dbReference>
<evidence type="ECO:0000256" key="10">
    <source>
        <dbReference type="PIRNR" id="PIRNR009449"/>
    </source>
</evidence>
<dbReference type="PIRSF" id="PIRSF009449">
    <property type="entry name" value="DNA_primase_large_subunit"/>
    <property type="match status" value="1"/>
</dbReference>
<evidence type="ECO:0000259" key="12">
    <source>
        <dbReference type="Pfam" id="PF04104"/>
    </source>
</evidence>
<evidence type="ECO:0000256" key="8">
    <source>
        <dbReference type="ARBA" id="ARBA00023014"/>
    </source>
</evidence>
<keyword evidence="6 10" id="KW-0479">Metal-binding</keyword>
<evidence type="ECO:0000256" key="11">
    <source>
        <dbReference type="PIRSR" id="PIRSR009449-1"/>
    </source>
</evidence>
<evidence type="ECO:0000256" key="9">
    <source>
        <dbReference type="ARBA" id="ARBA00023125"/>
    </source>
</evidence>
<name>A0ABD1F0W1_HYPHA</name>
<organism evidence="13 14">
    <name type="scientific">Hypothenemus hampei</name>
    <name type="common">Coffee berry borer</name>
    <dbReference type="NCBI Taxonomy" id="57062"/>
    <lineage>
        <taxon>Eukaryota</taxon>
        <taxon>Metazoa</taxon>
        <taxon>Ecdysozoa</taxon>
        <taxon>Arthropoda</taxon>
        <taxon>Hexapoda</taxon>
        <taxon>Insecta</taxon>
        <taxon>Pterygota</taxon>
        <taxon>Neoptera</taxon>
        <taxon>Endopterygota</taxon>
        <taxon>Coleoptera</taxon>
        <taxon>Polyphaga</taxon>
        <taxon>Cucujiformia</taxon>
        <taxon>Curculionidae</taxon>
        <taxon>Scolytinae</taxon>
        <taxon>Hypothenemus</taxon>
    </lineage>
</organism>
<keyword evidence="3 10" id="KW-0004">4Fe-4S</keyword>
<dbReference type="GO" id="GO:0046872">
    <property type="term" value="F:metal ion binding"/>
    <property type="evidence" value="ECO:0007669"/>
    <property type="project" value="UniProtKB-UniRule"/>
</dbReference>
<keyword evidence="5 10" id="KW-0235">DNA replication</keyword>
<comment type="cofactor">
    <cofactor evidence="10">
        <name>[4Fe-4S] cluster</name>
        <dbReference type="ChEBI" id="CHEBI:49883"/>
    </cofactor>
    <text evidence="10">Binds 1 [4Fe-4S] cluster.</text>
</comment>
<dbReference type="Proteomes" id="UP001566132">
    <property type="component" value="Unassembled WGS sequence"/>
</dbReference>
<reference evidence="13 14" key="1">
    <citation type="submission" date="2024-05" db="EMBL/GenBank/DDBJ databases">
        <title>Genetic variation in Jamaican populations of the coffee berry borer (Hypothenemus hampei).</title>
        <authorList>
            <person name="Errbii M."/>
            <person name="Myrie A."/>
        </authorList>
    </citation>
    <scope>NUCLEOTIDE SEQUENCE [LARGE SCALE GENOMIC DNA]</scope>
    <source>
        <strain evidence="13">JA-Hopewell-2020-01-JO</strain>
        <tissue evidence="13">Whole body</tissue>
    </source>
</reference>
<comment type="caution">
    <text evidence="13">The sequence shown here is derived from an EMBL/GenBank/DDBJ whole genome shotgun (WGS) entry which is preliminary data.</text>
</comment>
<feature type="binding site" evidence="11">
    <location>
        <position position="373"/>
    </location>
    <ligand>
        <name>[4Fe-4S] cluster</name>
        <dbReference type="ChEBI" id="CHEBI:49883"/>
    </ligand>
</feature>
<evidence type="ECO:0000256" key="1">
    <source>
        <dbReference type="ARBA" id="ARBA00010564"/>
    </source>
</evidence>
<evidence type="ECO:0000256" key="2">
    <source>
        <dbReference type="ARBA" id="ARBA00019038"/>
    </source>
</evidence>
<proteinExistence type="inferred from homology"/>
<dbReference type="InterPro" id="IPR007238">
    <property type="entry name" value="DNA_primase_lsu_euk/arc"/>
</dbReference>
<keyword evidence="9 10" id="KW-0238">DNA-binding</keyword>
<accession>A0ABD1F0W1</accession>
<dbReference type="GO" id="GO:0003677">
    <property type="term" value="F:DNA binding"/>
    <property type="evidence" value="ECO:0007669"/>
    <property type="project" value="UniProtKB-UniRule"/>
</dbReference>
<evidence type="ECO:0000313" key="14">
    <source>
        <dbReference type="Proteomes" id="UP001566132"/>
    </source>
</evidence>
<dbReference type="GO" id="GO:0006269">
    <property type="term" value="P:DNA replication, synthesis of primer"/>
    <property type="evidence" value="ECO:0007669"/>
    <property type="project" value="UniProtKB-KW"/>
</dbReference>
<feature type="binding site" evidence="11">
    <location>
        <position position="429"/>
    </location>
    <ligand>
        <name>[4Fe-4S] cluster</name>
        <dbReference type="ChEBI" id="CHEBI:49883"/>
    </ligand>
</feature>
<dbReference type="CDD" id="cd07322">
    <property type="entry name" value="PriL_PriS_Eukaryotic"/>
    <property type="match status" value="1"/>
</dbReference>
<keyword evidence="4 10" id="KW-0639">Primosome</keyword>
<evidence type="ECO:0000256" key="4">
    <source>
        <dbReference type="ARBA" id="ARBA00022515"/>
    </source>
</evidence>
<comment type="similarity">
    <text evidence="1 10">Belongs to the eukaryotic-type primase large subunit family.</text>
</comment>
<feature type="binding site" evidence="11">
    <location>
        <position position="294"/>
    </location>
    <ligand>
        <name>[4Fe-4S] cluster</name>
        <dbReference type="ChEBI" id="CHEBI:49883"/>
    </ligand>
</feature>
<dbReference type="AlphaFoldDB" id="A0ABD1F0W1"/>
<dbReference type="InterPro" id="IPR016558">
    <property type="entry name" value="DNA_primase_lsu_euk"/>
</dbReference>
<evidence type="ECO:0000256" key="5">
    <source>
        <dbReference type="ARBA" id="ARBA00022705"/>
    </source>
</evidence>
<evidence type="ECO:0000256" key="3">
    <source>
        <dbReference type="ARBA" id="ARBA00022485"/>
    </source>
</evidence>
<gene>
    <name evidence="13" type="ORF">ABEB36_003716</name>
</gene>
<dbReference type="Gene3D" id="1.20.930.80">
    <property type="match status" value="1"/>
</dbReference>
<comment type="function">
    <text evidence="10">DNA primase is the polymerase that synthesizes small RNA primers for the Okazaki fragments made during discontinuous DNA replication.</text>
</comment>
<evidence type="ECO:0000256" key="7">
    <source>
        <dbReference type="ARBA" id="ARBA00023004"/>
    </source>
</evidence>
<feature type="domain" description="DNA primase large subunit C-terminal" evidence="12">
    <location>
        <begin position="285"/>
        <end position="452"/>
    </location>
</feature>
<dbReference type="GO" id="GO:0005658">
    <property type="term" value="C:alpha DNA polymerase:primase complex"/>
    <property type="evidence" value="ECO:0007669"/>
    <property type="project" value="UniProtKB-ARBA"/>
</dbReference>
<keyword evidence="8 10" id="KW-0411">Iron-sulfur</keyword>
<sequence length="462" mass="54457">MDIMANRRRAHKGIIDTHSELYPHDISMYTELPRHEIQLFEFQELALERLQLLRIIDQAQLKGFKYLSTEWIKCIKDDLVKNNLKKFARLMSGLGGQTELDIQARRADHISHYILKMSFCTTEELRKWFITKEMDWFKIRFIAQKHEDIQKFISSNNFSYTPITQEEKEEIKEELIDSSPAVSEYSIHGTDFYKVPFQEITSLVKNRKVLLKNGYGYVYYSDLVVPLISQFRSHLSETLNQFHHRLDIIDDERITELIKNVRYFNTGEEYSTNVKEEINLADLDTLAKKNFPPCMKHLHEVLKANHHLKHDGRLIYGLFLKSIGLRYELFIEFWRNEFTKKMDEDSFNKHHLYNFNHQYGKVGRRVSYSAYSCMKIIMNVVAPGDPHGCPFKCFGPDNLRAKLVEEGISEQKISEIENIAHSDHYQLACTKYFEAVHSQPPKVTINHPTSYFQQSISLIKDK</sequence>
<keyword evidence="7 10" id="KW-0408">Iron</keyword>
<dbReference type="GO" id="GO:0051539">
    <property type="term" value="F:4 iron, 4 sulfur cluster binding"/>
    <property type="evidence" value="ECO:0007669"/>
    <property type="project" value="UniProtKB-UniRule"/>
</dbReference>
<evidence type="ECO:0000256" key="6">
    <source>
        <dbReference type="ARBA" id="ARBA00022723"/>
    </source>
</evidence>
<evidence type="ECO:0000313" key="13">
    <source>
        <dbReference type="EMBL" id="KAL1508896.1"/>
    </source>
</evidence>
<dbReference type="Pfam" id="PF04104">
    <property type="entry name" value="DNA_primase_lrg"/>
    <property type="match status" value="1"/>
</dbReference>
<keyword evidence="14" id="KW-1185">Reference proteome</keyword>